<dbReference type="PANTHER" id="PTHR13610">
    <property type="entry name" value="METHYLTRANSFERASE DOMAIN-CONTAINING PROTEIN"/>
    <property type="match status" value="1"/>
</dbReference>
<protein>
    <recommendedName>
        <fullName evidence="7">Methyltransferase domain-containing protein</fullName>
    </recommendedName>
</protein>
<dbReference type="Gene3D" id="3.40.50.150">
    <property type="entry name" value="Vaccinia Virus protein VP39"/>
    <property type="match status" value="1"/>
</dbReference>
<evidence type="ECO:0000313" key="6">
    <source>
        <dbReference type="Proteomes" id="UP001165122"/>
    </source>
</evidence>
<evidence type="ECO:0000256" key="4">
    <source>
        <dbReference type="ARBA" id="ARBA00022691"/>
    </source>
</evidence>
<dbReference type="EMBL" id="BRXW01000310">
    <property type="protein sequence ID" value="GMI17880.1"/>
    <property type="molecule type" value="Genomic_DNA"/>
</dbReference>
<keyword evidence="4" id="KW-0949">S-adenosyl-L-methionine</keyword>
<organism evidence="5 6">
    <name type="scientific">Triparma laevis f. longispina</name>
    <dbReference type="NCBI Taxonomy" id="1714387"/>
    <lineage>
        <taxon>Eukaryota</taxon>
        <taxon>Sar</taxon>
        <taxon>Stramenopiles</taxon>
        <taxon>Ochrophyta</taxon>
        <taxon>Bolidophyceae</taxon>
        <taxon>Parmales</taxon>
        <taxon>Triparmaceae</taxon>
        <taxon>Triparma</taxon>
    </lineage>
</organism>
<dbReference type="InterPro" id="IPR026170">
    <property type="entry name" value="FAM173A/B"/>
</dbReference>
<dbReference type="InterPro" id="IPR029063">
    <property type="entry name" value="SAM-dependent_MTases_sf"/>
</dbReference>
<evidence type="ECO:0000313" key="5">
    <source>
        <dbReference type="EMBL" id="GMI17880.1"/>
    </source>
</evidence>
<evidence type="ECO:0008006" key="7">
    <source>
        <dbReference type="Google" id="ProtNLM"/>
    </source>
</evidence>
<dbReference type="SUPFAM" id="SSF53335">
    <property type="entry name" value="S-adenosyl-L-methionine-dependent methyltransferases"/>
    <property type="match status" value="1"/>
</dbReference>
<dbReference type="AlphaFoldDB" id="A0A9W7FTI9"/>
<dbReference type="GO" id="GO:0016279">
    <property type="term" value="F:protein-lysine N-methyltransferase activity"/>
    <property type="evidence" value="ECO:0007669"/>
    <property type="project" value="InterPro"/>
</dbReference>
<evidence type="ECO:0000256" key="3">
    <source>
        <dbReference type="ARBA" id="ARBA00022679"/>
    </source>
</evidence>
<dbReference type="PANTHER" id="PTHR13610:SF11">
    <property type="entry name" value="METHYLTRANSFERASE DOMAIN-CONTAINING PROTEIN"/>
    <property type="match status" value="1"/>
</dbReference>
<keyword evidence="2" id="KW-0489">Methyltransferase</keyword>
<proteinExistence type="inferred from homology"/>
<dbReference type="OrthoDB" id="66144at2759"/>
<comment type="similarity">
    <text evidence="1">Belongs to the ANT/ATPSC lysine N-methyltransferase family.</text>
</comment>
<reference evidence="6" key="1">
    <citation type="journal article" date="2023" name="Commun. Biol.">
        <title>Genome analysis of Parmales, the sister group of diatoms, reveals the evolutionary specialization of diatoms from phago-mixotrophs to photoautotrophs.</title>
        <authorList>
            <person name="Ban H."/>
            <person name="Sato S."/>
            <person name="Yoshikawa S."/>
            <person name="Yamada K."/>
            <person name="Nakamura Y."/>
            <person name="Ichinomiya M."/>
            <person name="Sato N."/>
            <person name="Blanc-Mathieu R."/>
            <person name="Endo H."/>
            <person name="Kuwata A."/>
            <person name="Ogata H."/>
        </authorList>
    </citation>
    <scope>NUCLEOTIDE SEQUENCE [LARGE SCALE GENOMIC DNA]</scope>
    <source>
        <strain evidence="6">NIES 3700</strain>
    </source>
</reference>
<dbReference type="GO" id="GO:0032259">
    <property type="term" value="P:methylation"/>
    <property type="evidence" value="ECO:0007669"/>
    <property type="project" value="UniProtKB-KW"/>
</dbReference>
<gene>
    <name evidence="5" type="ORF">TrLO_g1375</name>
</gene>
<dbReference type="GO" id="GO:1905706">
    <property type="term" value="P:regulation of mitochondrial ATP synthesis coupled proton transport"/>
    <property type="evidence" value="ECO:0007669"/>
    <property type="project" value="TreeGrafter"/>
</dbReference>
<accession>A0A9W7FTI9</accession>
<dbReference type="Proteomes" id="UP001165122">
    <property type="component" value="Unassembled WGS sequence"/>
</dbReference>
<evidence type="ECO:0000256" key="2">
    <source>
        <dbReference type="ARBA" id="ARBA00022603"/>
    </source>
</evidence>
<sequence length="212" mass="23436">MSYGYNENEDSDENDNPLMAGLWMDDDSLAPPCGCEMEFIPWMLEVAAVQSNDTLLDLGAGDGRICRLACLGYHPPSSPSTLHSCSYSIGVEIEPSACTLFNSGIIKDDLEGRCFCLNSDLLDINFDKPIQEVEGVTVITVYLLPEGLVAIEDKIRAWLNAGEAQGNGGVKRRVVCNTWGFKGWEPSRVVKVEKFNYTELFLYDIDSIPLHS</sequence>
<comment type="caution">
    <text evidence="5">The sequence shown here is derived from an EMBL/GenBank/DDBJ whole genome shotgun (WGS) entry which is preliminary data.</text>
</comment>
<keyword evidence="3" id="KW-0808">Transferase</keyword>
<name>A0A9W7FTI9_9STRA</name>
<dbReference type="GO" id="GO:0005739">
    <property type="term" value="C:mitochondrion"/>
    <property type="evidence" value="ECO:0007669"/>
    <property type="project" value="TreeGrafter"/>
</dbReference>
<keyword evidence="6" id="KW-1185">Reference proteome</keyword>
<evidence type="ECO:0000256" key="1">
    <source>
        <dbReference type="ARBA" id="ARBA00010633"/>
    </source>
</evidence>